<keyword evidence="1" id="KW-0732">Signal</keyword>
<name>X1CKK4_9ZZZZ</name>
<dbReference type="Pfam" id="PF00700">
    <property type="entry name" value="Flagellin_C"/>
    <property type="match status" value="1"/>
</dbReference>
<organism evidence="4">
    <name type="scientific">marine sediment metagenome</name>
    <dbReference type="NCBI Taxonomy" id="412755"/>
    <lineage>
        <taxon>unclassified sequences</taxon>
        <taxon>metagenomes</taxon>
        <taxon>ecological metagenomes</taxon>
    </lineage>
</organism>
<dbReference type="SUPFAM" id="SSF69318">
    <property type="entry name" value="Integrin alpha N-terminal domain"/>
    <property type="match status" value="1"/>
</dbReference>
<dbReference type="EMBL" id="BART01020889">
    <property type="protein sequence ID" value="GAG93527.1"/>
    <property type="molecule type" value="Genomic_DNA"/>
</dbReference>
<feature type="domain" description="Flagellin C-terminal" evidence="3">
    <location>
        <begin position="168"/>
        <end position="232"/>
    </location>
</feature>
<dbReference type="Pfam" id="PF13517">
    <property type="entry name" value="FG-GAP_3"/>
    <property type="match status" value="1"/>
</dbReference>
<dbReference type="AlphaFoldDB" id="X1CKK4"/>
<accession>X1CKK4</accession>
<comment type="caution">
    <text evidence="4">The sequence shown here is derived from an EMBL/GenBank/DDBJ whole genome shotgun (WGS) entry which is preliminary data.</text>
</comment>
<evidence type="ECO:0000259" key="3">
    <source>
        <dbReference type="Pfam" id="PF00700"/>
    </source>
</evidence>
<protein>
    <recommendedName>
        <fullName evidence="3">Flagellin C-terminal domain-containing protein</fullName>
    </recommendedName>
</protein>
<dbReference type="InterPro" id="IPR028994">
    <property type="entry name" value="Integrin_alpha_N"/>
</dbReference>
<sequence>MATGNTAAFLGVGESSAIADINLDGYQDVVINAGGDFELNVLLGNGDGTLKAAQTFSSGAGGALIGEFSLEDFNGDGYLDISSIGFLSTPRSAVIFGNGDGSFAAAQTDGPAYARAAGVAADFNEDGVADLYHGTTGAFAQMALGNTREVTSMPRLSMLTAEDARTAMDVLDTALDRVSSELGAIGAIQSRLQIAHSTLTVSAENYRAAESRIKDADIAQESADLLRRNILQ</sequence>
<dbReference type="InterPro" id="IPR013517">
    <property type="entry name" value="FG-GAP"/>
</dbReference>
<reference evidence="4" key="1">
    <citation type="journal article" date="2014" name="Front. Microbiol.">
        <title>High frequency of phylogenetically diverse reductive dehalogenase-homologous genes in deep subseafloor sedimentary metagenomes.</title>
        <authorList>
            <person name="Kawai M."/>
            <person name="Futagami T."/>
            <person name="Toyoda A."/>
            <person name="Takaki Y."/>
            <person name="Nishi S."/>
            <person name="Hori S."/>
            <person name="Arai W."/>
            <person name="Tsubouchi T."/>
            <person name="Morono Y."/>
            <person name="Uchiyama I."/>
            <person name="Ito T."/>
            <person name="Fujiyama A."/>
            <person name="Inagaki F."/>
            <person name="Takami H."/>
        </authorList>
    </citation>
    <scope>NUCLEOTIDE SEQUENCE</scope>
    <source>
        <strain evidence="4">Expedition CK06-06</strain>
    </source>
</reference>
<proteinExistence type="predicted"/>
<dbReference type="InterPro" id="IPR046358">
    <property type="entry name" value="Flagellin_C"/>
</dbReference>
<evidence type="ECO:0000256" key="2">
    <source>
        <dbReference type="ARBA" id="ARBA00023143"/>
    </source>
</evidence>
<evidence type="ECO:0000313" key="4">
    <source>
        <dbReference type="EMBL" id="GAG93527.1"/>
    </source>
</evidence>
<dbReference type="Gene3D" id="1.20.1330.10">
    <property type="entry name" value="f41 fragment of flagellin, N-terminal domain"/>
    <property type="match status" value="1"/>
</dbReference>
<evidence type="ECO:0000256" key="1">
    <source>
        <dbReference type="ARBA" id="ARBA00022729"/>
    </source>
</evidence>
<feature type="non-terminal residue" evidence="4">
    <location>
        <position position="232"/>
    </location>
</feature>
<dbReference type="PANTHER" id="PTHR42792:SF2">
    <property type="entry name" value="FLAGELLIN"/>
    <property type="match status" value="1"/>
</dbReference>
<gene>
    <name evidence="4" type="ORF">S01H4_38695</name>
</gene>
<dbReference type="InterPro" id="IPR001492">
    <property type="entry name" value="Flagellin"/>
</dbReference>
<dbReference type="GO" id="GO:0009288">
    <property type="term" value="C:bacterial-type flagellum"/>
    <property type="evidence" value="ECO:0007669"/>
    <property type="project" value="InterPro"/>
</dbReference>
<dbReference type="GO" id="GO:0005198">
    <property type="term" value="F:structural molecule activity"/>
    <property type="evidence" value="ECO:0007669"/>
    <property type="project" value="InterPro"/>
</dbReference>
<dbReference type="PANTHER" id="PTHR42792">
    <property type="entry name" value="FLAGELLIN"/>
    <property type="match status" value="1"/>
</dbReference>
<keyword evidence="2" id="KW-0975">Bacterial flagellum</keyword>
<dbReference type="InterPro" id="IPR042187">
    <property type="entry name" value="Flagellin_C_sub2"/>
</dbReference>
<dbReference type="Gene3D" id="6.10.10.10">
    <property type="entry name" value="Flagellar export chaperone, C-terminal domain"/>
    <property type="match status" value="1"/>
</dbReference>